<protein>
    <submittedName>
        <fullName evidence="2">Uncharacterized protein</fullName>
    </submittedName>
</protein>
<dbReference type="Proteomes" id="UP001341245">
    <property type="component" value="Unassembled WGS sequence"/>
</dbReference>
<name>A0ABR0T9X3_AURPU</name>
<evidence type="ECO:0000313" key="2">
    <source>
        <dbReference type="EMBL" id="KAK6001230.1"/>
    </source>
</evidence>
<proteinExistence type="predicted"/>
<dbReference type="EMBL" id="JASGXD010000014">
    <property type="protein sequence ID" value="KAK6001230.1"/>
    <property type="molecule type" value="Genomic_DNA"/>
</dbReference>
<organism evidence="2 3">
    <name type="scientific">Aureobasidium pullulans</name>
    <name type="common">Black yeast</name>
    <name type="synonym">Pullularia pullulans</name>
    <dbReference type="NCBI Taxonomy" id="5580"/>
    <lineage>
        <taxon>Eukaryota</taxon>
        <taxon>Fungi</taxon>
        <taxon>Dikarya</taxon>
        <taxon>Ascomycota</taxon>
        <taxon>Pezizomycotina</taxon>
        <taxon>Dothideomycetes</taxon>
        <taxon>Dothideomycetidae</taxon>
        <taxon>Dothideales</taxon>
        <taxon>Saccotheciaceae</taxon>
        <taxon>Aureobasidium</taxon>
    </lineage>
</organism>
<feature type="coiled-coil region" evidence="1">
    <location>
        <begin position="29"/>
        <end position="73"/>
    </location>
</feature>
<keyword evidence="1" id="KW-0175">Coiled coil</keyword>
<comment type="caution">
    <text evidence="2">The sequence shown here is derived from an EMBL/GenBank/DDBJ whole genome shotgun (WGS) entry which is preliminary data.</text>
</comment>
<keyword evidence="3" id="KW-1185">Reference proteome</keyword>
<sequence length="223" mass="25814">MNTSNILLRRALARKTAALKTIALEAVALDAARCRAEDSQRRAEKKIKKAMWLVKKVVKMLKAERKAKRAEEELENPDSPISEEEELELALQQYKAFGEEYRKRKEELDTNLLEGNLSHYEHRWEVGLARLIMADNRQHCGWVGWDEYVDRDFSTQRKAECMAWHDKSANLFEERYWKLLILAADCILDGTSCITINALLEAALQCMEDWGDSLGRDDGQNRL</sequence>
<evidence type="ECO:0000256" key="1">
    <source>
        <dbReference type="SAM" id="Coils"/>
    </source>
</evidence>
<gene>
    <name evidence="2" type="ORF">QM012_002561</name>
</gene>
<reference evidence="2 3" key="1">
    <citation type="submission" date="2023-11" db="EMBL/GenBank/DDBJ databases">
        <title>Draft genome sequence and annotation of the polyextremotolerant black yeast-like fungus Aureobasidium pullulans NRRL 62042.</title>
        <authorList>
            <person name="Dielentheis-Frenken M.R.E."/>
            <person name="Wibberg D."/>
            <person name="Blank L.M."/>
            <person name="Tiso T."/>
        </authorList>
    </citation>
    <scope>NUCLEOTIDE SEQUENCE [LARGE SCALE GENOMIC DNA]</scope>
    <source>
        <strain evidence="2 3">NRRL 62042</strain>
    </source>
</reference>
<accession>A0ABR0T9X3</accession>
<evidence type="ECO:0000313" key="3">
    <source>
        <dbReference type="Proteomes" id="UP001341245"/>
    </source>
</evidence>